<accession>A0AA39LBS1</accession>
<evidence type="ECO:0000313" key="1">
    <source>
        <dbReference type="EMBL" id="KAK0391442.1"/>
    </source>
</evidence>
<sequence length="262" mass="28391">MKTIADALMSHCPDDQNSCSTKPIDLGRVSLILNEGREYMNLQANLDGSHYSSKESRDFMIATISLGTVSAARNQCERTMYREAVQGGFGCPDPDHTKLSYKRDILSSYPYKDPSPEEHVEPKLEARIGNGNADKPERTCNFITNMCAGPTSLHSINGNEGDPYQDDMLLRFELVAPPDALGDTASWFCKTSLGLLAGLALGKLPGHAADILGIGGIPPGSIEIICGKYIPDQIPKILTSDLTVDKGNSSYCTVLYRISMVG</sequence>
<dbReference type="Proteomes" id="UP001175261">
    <property type="component" value="Unassembled WGS sequence"/>
</dbReference>
<dbReference type="AlphaFoldDB" id="A0AA39LBS1"/>
<protein>
    <submittedName>
        <fullName evidence="1">Uncharacterized protein</fullName>
    </submittedName>
</protein>
<organism evidence="1 2">
    <name type="scientific">Sarocladium strictum</name>
    <name type="common">Black bundle disease fungus</name>
    <name type="synonym">Acremonium strictum</name>
    <dbReference type="NCBI Taxonomy" id="5046"/>
    <lineage>
        <taxon>Eukaryota</taxon>
        <taxon>Fungi</taxon>
        <taxon>Dikarya</taxon>
        <taxon>Ascomycota</taxon>
        <taxon>Pezizomycotina</taxon>
        <taxon>Sordariomycetes</taxon>
        <taxon>Hypocreomycetidae</taxon>
        <taxon>Hypocreales</taxon>
        <taxon>Sarocladiaceae</taxon>
        <taxon>Sarocladium</taxon>
    </lineage>
</organism>
<dbReference type="EMBL" id="JAPDFR010000001">
    <property type="protein sequence ID" value="KAK0391442.1"/>
    <property type="molecule type" value="Genomic_DNA"/>
</dbReference>
<proteinExistence type="predicted"/>
<reference evidence="1" key="1">
    <citation type="submission" date="2022-10" db="EMBL/GenBank/DDBJ databases">
        <title>Determination and structural analysis of whole genome sequence of Sarocladium strictum F4-1.</title>
        <authorList>
            <person name="Hu L."/>
            <person name="Jiang Y."/>
        </authorList>
    </citation>
    <scope>NUCLEOTIDE SEQUENCE</scope>
    <source>
        <strain evidence="1">F4-1</strain>
    </source>
</reference>
<gene>
    <name evidence="1" type="ORF">NLU13_0943</name>
</gene>
<name>A0AA39LBS1_SARSR</name>
<keyword evidence="2" id="KW-1185">Reference proteome</keyword>
<comment type="caution">
    <text evidence="1">The sequence shown here is derived from an EMBL/GenBank/DDBJ whole genome shotgun (WGS) entry which is preliminary data.</text>
</comment>
<evidence type="ECO:0000313" key="2">
    <source>
        <dbReference type="Proteomes" id="UP001175261"/>
    </source>
</evidence>